<comment type="caution">
    <text evidence="2">The sequence shown here is derived from an EMBL/GenBank/DDBJ whole genome shotgun (WGS) entry which is preliminary data.</text>
</comment>
<name>A0AA35SG08_GEOBA</name>
<accession>A0AA35SG08</accession>
<evidence type="ECO:0000313" key="2">
    <source>
        <dbReference type="EMBL" id="CAI8028217.1"/>
    </source>
</evidence>
<reference evidence="2" key="1">
    <citation type="submission" date="2023-03" db="EMBL/GenBank/DDBJ databases">
        <authorList>
            <person name="Steffen K."/>
            <person name="Cardenas P."/>
        </authorList>
    </citation>
    <scope>NUCLEOTIDE SEQUENCE</scope>
</reference>
<keyword evidence="3" id="KW-1185">Reference proteome</keyword>
<feature type="coiled-coil region" evidence="1">
    <location>
        <begin position="192"/>
        <end position="219"/>
    </location>
</feature>
<protein>
    <submittedName>
        <fullName evidence="2">Uncharacterized protein</fullName>
    </submittedName>
</protein>
<evidence type="ECO:0000256" key="1">
    <source>
        <dbReference type="SAM" id="Coils"/>
    </source>
</evidence>
<dbReference type="Proteomes" id="UP001174909">
    <property type="component" value="Unassembled WGS sequence"/>
</dbReference>
<evidence type="ECO:0000313" key="3">
    <source>
        <dbReference type="Proteomes" id="UP001174909"/>
    </source>
</evidence>
<keyword evidence="1" id="KW-0175">Coiled coil</keyword>
<gene>
    <name evidence="2" type="ORF">GBAR_LOCUS16100</name>
</gene>
<dbReference type="EMBL" id="CASHTH010002320">
    <property type="protein sequence ID" value="CAI8028217.1"/>
    <property type="molecule type" value="Genomic_DNA"/>
</dbReference>
<dbReference type="AlphaFoldDB" id="A0AA35SG08"/>
<proteinExistence type="predicted"/>
<organism evidence="2 3">
    <name type="scientific">Geodia barretti</name>
    <name type="common">Barrett's horny sponge</name>
    <dbReference type="NCBI Taxonomy" id="519541"/>
    <lineage>
        <taxon>Eukaryota</taxon>
        <taxon>Metazoa</taxon>
        <taxon>Porifera</taxon>
        <taxon>Demospongiae</taxon>
        <taxon>Heteroscleromorpha</taxon>
        <taxon>Tetractinellida</taxon>
        <taxon>Astrophorina</taxon>
        <taxon>Geodiidae</taxon>
        <taxon>Geodia</taxon>
    </lineage>
</organism>
<sequence>MTNEKPTNPMDRRILIMDLFDEGRFHGSTTVEDLVKATGGTSVAITRALRALRFEIARRASTRRVRIGKGRRTKAVKVPRQWAQPKEWPRDFALQRSLRRAGMSAGAITRVSNSALVPIDVLEKAALSFVGSESQLSKRGKLKGVINELLQMEREQLLGSNIGTNELLEALGETGGNRDYLLNRVAAFAKRDRQYREENEHLKARLKALEETLSSNKENDNECISSQAEGGVFALPQKQL</sequence>